<reference evidence="7" key="2">
    <citation type="submission" date="2025-09" db="UniProtKB">
        <authorList>
            <consortium name="Ensembl"/>
        </authorList>
    </citation>
    <scope>IDENTIFICATION</scope>
</reference>
<dbReference type="CDD" id="cd00052">
    <property type="entry name" value="EH"/>
    <property type="match status" value="3"/>
</dbReference>
<dbReference type="GO" id="GO:0030132">
    <property type="term" value="C:clathrin coat of coated pit"/>
    <property type="evidence" value="ECO:0007669"/>
    <property type="project" value="TreeGrafter"/>
</dbReference>
<dbReference type="SUPFAM" id="SSF90257">
    <property type="entry name" value="Myosin rod fragments"/>
    <property type="match status" value="1"/>
</dbReference>
<evidence type="ECO:0000259" key="6">
    <source>
        <dbReference type="PROSITE" id="PS50222"/>
    </source>
</evidence>
<accession>A0A8C3RWU5</accession>
<sequence>MASHLSLTQLSCANPVYEKYYRQVDSGNSGRVVASDAAAFLKKSGLTDLILGKIWDLADTDGKGILNKQEFFVALRLVACAQNGLDVSLSSLNLPVPPPRFTDTSSPLLIGGTASADIPWAVKLEEKARYDAIFDSLNPVNGLLSGDKVKPVLLNSKLPVDVLGRVWELSDIDHDGMLDQDEFAVAMFLVYCALEKEPVPMSLPSALVPPSKRKTWVVSPADKIKYDEFFLKIDQDMDGFISGVEARELFLKTGLPSNILAHIWGLSDTQDCGKLSKEQFALAFHLINQKLTKGIDPPQALTAEMIPPSDRASLQKSSLGLTPVADFSAIKELDTLSNEIVDLQREKNNVEQELKEKEDTIKLRTSEVQDLQCEVKRESSNLQNLQAQKQEAQEILNGLDEQKAKLEEQLNDIRQKCAEEAHLIVSLKAEVTSQESKISTYEEELTKAQEELSRLQQETAELEQCVESGKAQLGSLQQHLQDTQQEINSMETKLFEMKEIGYFPINWHSHPHNLLVNGTADHSSLSNSSSEAANLNESAEKESSAEAEQINHESPVSKEDPFATESHPLPDQVTEANLAFFQSDPFVGSDPFKDDPFGKVDPFGGDPFKDSDPFAADSFFKQSSTDPFVTADTDPFSTTGNSNNPTTETLKNNDPFAPGGTAIAPNDLATDPFSSLFGNESFGSSFADFSTLSKANNEDPFISSTSGSVNNVVITKNIFEEPPAKNEDIPPALPPKTGTPTRPCPPPPGKRPINKLDSSDSFKLNDPFQPFPGCDVPKEQEDDLFCDPFAPSNIGKETDTSNFANFSAYPTEEDMIEWAKRESEREEKERLARLKQQEQEDLELAIALSKSEISEA</sequence>
<feature type="region of interest" description="Disordered" evidence="4">
    <location>
        <begin position="627"/>
        <end position="654"/>
    </location>
</feature>
<dbReference type="PROSITE" id="PS50330">
    <property type="entry name" value="UIM"/>
    <property type="match status" value="2"/>
</dbReference>
<dbReference type="FunFam" id="1.10.238.10:FF:000074">
    <property type="entry name" value="epidermal growth factor receptor substrate 15 isoform X1"/>
    <property type="match status" value="1"/>
</dbReference>
<feature type="domain" description="EH" evidence="5">
    <location>
        <begin position="126"/>
        <end position="214"/>
    </location>
</feature>
<dbReference type="Pfam" id="PF12763">
    <property type="entry name" value="EH"/>
    <property type="match status" value="3"/>
</dbReference>
<feature type="domain" description="EF-hand" evidence="6">
    <location>
        <begin position="158"/>
        <end position="193"/>
    </location>
</feature>
<evidence type="ECO:0008006" key="9">
    <source>
        <dbReference type="Google" id="ProtNLM"/>
    </source>
</evidence>
<dbReference type="Ensembl" id="ENSCSRT00000005345.1">
    <property type="protein sequence ID" value="ENSCSRP00000005182.1"/>
    <property type="gene ID" value="ENSCSRG00000003657.1"/>
</dbReference>
<dbReference type="InterPro" id="IPR011992">
    <property type="entry name" value="EF-hand-dom_pair"/>
</dbReference>
<dbReference type="PANTHER" id="PTHR11216">
    <property type="entry name" value="EH DOMAIN"/>
    <property type="match status" value="1"/>
</dbReference>
<dbReference type="Proteomes" id="UP000694403">
    <property type="component" value="Unplaced"/>
</dbReference>
<name>A0A8C3RWU5_CHESE</name>
<protein>
    <recommendedName>
        <fullName evidence="9">Epidermal growth factor receptor pathway substrate 15</fullName>
    </recommendedName>
</protein>
<evidence type="ECO:0000256" key="4">
    <source>
        <dbReference type="SAM" id="MobiDB-lite"/>
    </source>
</evidence>
<dbReference type="GO" id="GO:0005509">
    <property type="term" value="F:calcium ion binding"/>
    <property type="evidence" value="ECO:0007669"/>
    <property type="project" value="InterPro"/>
</dbReference>
<dbReference type="InterPro" id="IPR000261">
    <property type="entry name" value="EH_dom"/>
</dbReference>
<keyword evidence="3" id="KW-0175">Coiled coil</keyword>
<feature type="domain" description="EF-hand" evidence="6">
    <location>
        <begin position="221"/>
        <end position="256"/>
    </location>
</feature>
<dbReference type="SMART" id="SM00726">
    <property type="entry name" value="UIM"/>
    <property type="match status" value="3"/>
</dbReference>
<feature type="domain" description="EH" evidence="5">
    <location>
        <begin position="13"/>
        <end position="102"/>
    </location>
</feature>
<reference evidence="7" key="1">
    <citation type="submission" date="2025-08" db="UniProtKB">
        <authorList>
            <consortium name="Ensembl"/>
        </authorList>
    </citation>
    <scope>IDENTIFICATION</scope>
</reference>
<dbReference type="AlphaFoldDB" id="A0A8C3RWU5"/>
<dbReference type="Gene3D" id="1.10.287.1490">
    <property type="match status" value="1"/>
</dbReference>
<dbReference type="InterPro" id="IPR018247">
    <property type="entry name" value="EF_Hand_1_Ca_BS"/>
</dbReference>
<keyword evidence="1" id="KW-0479">Metal-binding</keyword>
<dbReference type="PROSITE" id="PS50222">
    <property type="entry name" value="EF_HAND_2"/>
    <property type="match status" value="3"/>
</dbReference>
<dbReference type="GO" id="GO:0016197">
    <property type="term" value="P:endosomal transport"/>
    <property type="evidence" value="ECO:0007669"/>
    <property type="project" value="TreeGrafter"/>
</dbReference>
<dbReference type="SMART" id="SM00027">
    <property type="entry name" value="EH"/>
    <property type="match status" value="3"/>
</dbReference>
<organism evidence="7 8">
    <name type="scientific">Chelydra serpentina</name>
    <name type="common">Snapping turtle</name>
    <name type="synonym">Testudo serpentina</name>
    <dbReference type="NCBI Taxonomy" id="8475"/>
    <lineage>
        <taxon>Eukaryota</taxon>
        <taxon>Metazoa</taxon>
        <taxon>Chordata</taxon>
        <taxon>Craniata</taxon>
        <taxon>Vertebrata</taxon>
        <taxon>Euteleostomi</taxon>
        <taxon>Archelosauria</taxon>
        <taxon>Testudinata</taxon>
        <taxon>Testudines</taxon>
        <taxon>Cryptodira</taxon>
        <taxon>Durocryptodira</taxon>
        <taxon>Americhelydia</taxon>
        <taxon>Chelydroidea</taxon>
        <taxon>Chelydridae</taxon>
        <taxon>Chelydra</taxon>
    </lineage>
</organism>
<evidence type="ECO:0000256" key="3">
    <source>
        <dbReference type="SAM" id="Coils"/>
    </source>
</evidence>
<evidence type="ECO:0000256" key="1">
    <source>
        <dbReference type="ARBA" id="ARBA00022723"/>
    </source>
</evidence>
<feature type="compositionally biased region" description="Basic and acidic residues" evidence="4">
    <location>
        <begin position="538"/>
        <end position="561"/>
    </location>
</feature>
<dbReference type="PROSITE" id="PS50031">
    <property type="entry name" value="EH"/>
    <property type="match status" value="3"/>
</dbReference>
<evidence type="ECO:0000313" key="7">
    <source>
        <dbReference type="Ensembl" id="ENSCSRP00000005182.1"/>
    </source>
</evidence>
<proteinExistence type="predicted"/>
<feature type="region of interest" description="Disordered" evidence="4">
    <location>
        <begin position="518"/>
        <end position="569"/>
    </location>
</feature>
<feature type="coiled-coil region" evidence="3">
    <location>
        <begin position="333"/>
        <end position="500"/>
    </location>
</feature>
<evidence type="ECO:0000259" key="5">
    <source>
        <dbReference type="PROSITE" id="PS50031"/>
    </source>
</evidence>
<dbReference type="InterPro" id="IPR003903">
    <property type="entry name" value="UIM_dom"/>
</dbReference>
<dbReference type="InterPro" id="IPR002048">
    <property type="entry name" value="EF_hand_dom"/>
</dbReference>
<feature type="region of interest" description="Disordered" evidence="4">
    <location>
        <begin position="722"/>
        <end position="802"/>
    </location>
</feature>
<evidence type="ECO:0000256" key="2">
    <source>
        <dbReference type="ARBA" id="ARBA00022837"/>
    </source>
</evidence>
<dbReference type="GO" id="GO:0045296">
    <property type="term" value="F:cadherin binding"/>
    <property type="evidence" value="ECO:0007669"/>
    <property type="project" value="TreeGrafter"/>
</dbReference>
<evidence type="ECO:0000313" key="8">
    <source>
        <dbReference type="Proteomes" id="UP000694403"/>
    </source>
</evidence>
<feature type="domain" description="EF-hand" evidence="6">
    <location>
        <begin position="46"/>
        <end position="81"/>
    </location>
</feature>
<dbReference type="PANTHER" id="PTHR11216:SF54">
    <property type="entry name" value="EPIDERMAL GROWTH FACTOR RECEPTOR SUBSTRATE 15"/>
    <property type="match status" value="1"/>
</dbReference>
<dbReference type="SUPFAM" id="SSF47473">
    <property type="entry name" value="EF-hand"/>
    <property type="match status" value="3"/>
</dbReference>
<feature type="compositionally biased region" description="Polar residues" evidence="4">
    <location>
        <begin position="635"/>
        <end position="652"/>
    </location>
</feature>
<dbReference type="SMART" id="SM00054">
    <property type="entry name" value="EFh"/>
    <property type="match status" value="3"/>
</dbReference>
<feature type="domain" description="EH" evidence="5">
    <location>
        <begin position="222"/>
        <end position="312"/>
    </location>
</feature>
<dbReference type="PROSITE" id="PS00018">
    <property type="entry name" value="EF_HAND_1"/>
    <property type="match status" value="1"/>
</dbReference>
<keyword evidence="2" id="KW-0106">Calcium</keyword>
<dbReference type="Gene3D" id="1.10.238.10">
    <property type="entry name" value="EF-hand"/>
    <property type="match status" value="3"/>
</dbReference>
<feature type="compositionally biased region" description="Low complexity" evidence="4">
    <location>
        <begin position="523"/>
        <end position="537"/>
    </location>
</feature>
<keyword evidence="8" id="KW-1185">Reference proteome</keyword>
<dbReference type="GO" id="GO:0006897">
    <property type="term" value="P:endocytosis"/>
    <property type="evidence" value="ECO:0007669"/>
    <property type="project" value="TreeGrafter"/>
</dbReference>